<accession>A0A163B269</accession>
<protein>
    <submittedName>
        <fullName evidence="2">Uncharacterized protein</fullName>
    </submittedName>
</protein>
<feature type="region of interest" description="Disordered" evidence="1">
    <location>
        <begin position="1"/>
        <end position="102"/>
    </location>
</feature>
<feature type="compositionally biased region" description="Polar residues" evidence="1">
    <location>
        <begin position="30"/>
        <end position="54"/>
    </location>
</feature>
<dbReference type="InParanoid" id="A0A163B269"/>
<dbReference type="EMBL" id="KV440974">
    <property type="protein sequence ID" value="OAD77871.1"/>
    <property type="molecule type" value="Genomic_DNA"/>
</dbReference>
<evidence type="ECO:0000256" key="1">
    <source>
        <dbReference type="SAM" id="MobiDB-lite"/>
    </source>
</evidence>
<reference evidence="3" key="1">
    <citation type="submission" date="2015-06" db="EMBL/GenBank/DDBJ databases">
        <title>Expansion of signal transduction pathways in fungi by whole-genome duplication.</title>
        <authorList>
            <consortium name="DOE Joint Genome Institute"/>
            <person name="Corrochano L.M."/>
            <person name="Kuo A."/>
            <person name="Marcet-Houben M."/>
            <person name="Polaino S."/>
            <person name="Salamov A."/>
            <person name="Villalobos J.M."/>
            <person name="Alvarez M.I."/>
            <person name="Avalos J."/>
            <person name="Benito E.P."/>
            <person name="Benoit I."/>
            <person name="Burger G."/>
            <person name="Camino L.P."/>
            <person name="Canovas D."/>
            <person name="Cerda-Olmedo E."/>
            <person name="Cheng J.-F."/>
            <person name="Dominguez A."/>
            <person name="Elias M."/>
            <person name="Eslava A.P."/>
            <person name="Glaser F."/>
            <person name="Grimwood J."/>
            <person name="Gutierrez G."/>
            <person name="Heitman J."/>
            <person name="Henrissat B."/>
            <person name="Iturriaga E.A."/>
            <person name="Lang B.F."/>
            <person name="Lavin J.L."/>
            <person name="Lee S."/>
            <person name="Li W."/>
            <person name="Lindquist E."/>
            <person name="Lopez-Garcia S."/>
            <person name="Luque E.M."/>
            <person name="Marcos A.T."/>
            <person name="Martin J."/>
            <person name="McCluskey K."/>
            <person name="Medina H.R."/>
            <person name="Miralles-Duran A."/>
            <person name="Miyazaki A."/>
            <person name="Munoz-Torres E."/>
            <person name="Oguiza J.A."/>
            <person name="Ohm R."/>
            <person name="Olmedo M."/>
            <person name="Orejas M."/>
            <person name="Ortiz-Castellanos L."/>
            <person name="Pisabarro A.G."/>
            <person name="Rodriguez-Romero J."/>
            <person name="Ruiz-Herrera J."/>
            <person name="Ruiz-Vazquez R."/>
            <person name="Sanz C."/>
            <person name="Schackwitz W."/>
            <person name="Schmutz J."/>
            <person name="Shahriari M."/>
            <person name="Shelest E."/>
            <person name="Silva-Franco F."/>
            <person name="Soanes D."/>
            <person name="Syed K."/>
            <person name="Tagua V.G."/>
            <person name="Talbot N.J."/>
            <person name="Thon M."/>
            <person name="De vries R.P."/>
            <person name="Wiebenga A."/>
            <person name="Yadav J.S."/>
            <person name="Braun E.L."/>
            <person name="Baker S."/>
            <person name="Garre V."/>
            <person name="Horwitz B."/>
            <person name="Torres-Martinez S."/>
            <person name="Idnurm A."/>
            <person name="Herrera-Estrella A."/>
            <person name="Gabaldon T."/>
            <person name="Grigoriev I.V."/>
        </authorList>
    </citation>
    <scope>NUCLEOTIDE SEQUENCE [LARGE SCALE GENOMIC DNA]</scope>
    <source>
        <strain evidence="3">NRRL 1555(-)</strain>
    </source>
</reference>
<proteinExistence type="predicted"/>
<evidence type="ECO:0000313" key="3">
    <source>
        <dbReference type="Proteomes" id="UP000077315"/>
    </source>
</evidence>
<evidence type="ECO:0000313" key="2">
    <source>
        <dbReference type="EMBL" id="OAD77871.1"/>
    </source>
</evidence>
<dbReference type="OrthoDB" id="2278444at2759"/>
<keyword evidence="3" id="KW-1185">Reference proteome</keyword>
<gene>
    <name evidence="2" type="ORF">PHYBLDRAFT_60995</name>
</gene>
<feature type="compositionally biased region" description="Basic and acidic residues" evidence="1">
    <location>
        <begin position="65"/>
        <end position="81"/>
    </location>
</feature>
<dbReference type="AlphaFoldDB" id="A0A163B269"/>
<name>A0A163B269_PHYB8</name>
<feature type="compositionally biased region" description="Low complexity" evidence="1">
    <location>
        <begin position="18"/>
        <end position="29"/>
    </location>
</feature>
<dbReference type="RefSeq" id="XP_018295911.1">
    <property type="nucleotide sequence ID" value="XM_018440729.1"/>
</dbReference>
<dbReference type="GeneID" id="29001635"/>
<sequence length="128" mass="13924">MGNCFGSNKRGPGHRLGDSSTDTTPTRTPNHSSVPINNRPAPSTGRTLGGNSPDTGRDAMLAAAEQRRLQEENRGVKESGKLSKQLAEQSKKPQPTPEVPETLRVPEDVDLCLRLPWQINGIFKNIDP</sequence>
<dbReference type="VEuPathDB" id="FungiDB:PHYBLDRAFT_60995"/>
<organism evidence="2 3">
    <name type="scientific">Phycomyces blakesleeanus (strain ATCC 8743b / DSM 1359 / FGSC 10004 / NBRC 33097 / NRRL 1555)</name>
    <dbReference type="NCBI Taxonomy" id="763407"/>
    <lineage>
        <taxon>Eukaryota</taxon>
        <taxon>Fungi</taxon>
        <taxon>Fungi incertae sedis</taxon>
        <taxon>Mucoromycota</taxon>
        <taxon>Mucoromycotina</taxon>
        <taxon>Mucoromycetes</taxon>
        <taxon>Mucorales</taxon>
        <taxon>Phycomycetaceae</taxon>
        <taxon>Phycomyces</taxon>
    </lineage>
</organism>
<dbReference type="Proteomes" id="UP000077315">
    <property type="component" value="Unassembled WGS sequence"/>
</dbReference>